<protein>
    <submittedName>
        <fullName evidence="2">Uncharacterized protein</fullName>
    </submittedName>
</protein>
<evidence type="ECO:0000256" key="1">
    <source>
        <dbReference type="SAM" id="MobiDB-lite"/>
    </source>
</evidence>
<feature type="compositionally biased region" description="Basic and acidic residues" evidence="1">
    <location>
        <begin position="17"/>
        <end position="30"/>
    </location>
</feature>
<feature type="region of interest" description="Disordered" evidence="1">
    <location>
        <begin position="15"/>
        <end position="43"/>
    </location>
</feature>
<organism evidence="2 3">
    <name type="scientific">Allacma fusca</name>
    <dbReference type="NCBI Taxonomy" id="39272"/>
    <lineage>
        <taxon>Eukaryota</taxon>
        <taxon>Metazoa</taxon>
        <taxon>Ecdysozoa</taxon>
        <taxon>Arthropoda</taxon>
        <taxon>Hexapoda</taxon>
        <taxon>Collembola</taxon>
        <taxon>Symphypleona</taxon>
        <taxon>Sminthuridae</taxon>
        <taxon>Allacma</taxon>
    </lineage>
</organism>
<dbReference type="OrthoDB" id="1607513at2759"/>
<gene>
    <name evidence="2" type="ORF">AFUS01_LOCUS33110</name>
</gene>
<sequence>MINSENLEDFLSDVDSDVLKKPDTPEEEPHYFYSNSANHQTSQRTETIEKLPVFQMPVEYQKHFDYISHIRGTHNKKAILLMDCKHCNATSQSLKYNSSVRGAPFFNFRRHLEQQQFINDFIDCIAIDMLPLDFIERPTFIKLVRNLDGNIRLVSTRTLVRRITESYTKVGFVVGDNASNVKVAFDKCHFEHKIHSYDQVEVEFSDADDDADSDWEDFDDFFNEKDNTCSESDTELDRCQQELQTWLNQPLMKLTCFCHLI</sequence>
<dbReference type="AlphaFoldDB" id="A0A8J2KXS8"/>
<accession>A0A8J2KXS8</accession>
<evidence type="ECO:0000313" key="3">
    <source>
        <dbReference type="Proteomes" id="UP000708208"/>
    </source>
</evidence>
<evidence type="ECO:0000313" key="2">
    <source>
        <dbReference type="EMBL" id="CAG7822863.1"/>
    </source>
</evidence>
<reference evidence="2" key="1">
    <citation type="submission" date="2021-06" db="EMBL/GenBank/DDBJ databases">
        <authorList>
            <person name="Hodson N. C."/>
            <person name="Mongue J. A."/>
            <person name="Jaron S. K."/>
        </authorList>
    </citation>
    <scope>NUCLEOTIDE SEQUENCE</scope>
</reference>
<keyword evidence="3" id="KW-1185">Reference proteome</keyword>
<name>A0A8J2KXS8_9HEXA</name>
<feature type="compositionally biased region" description="Polar residues" evidence="1">
    <location>
        <begin position="33"/>
        <end position="43"/>
    </location>
</feature>
<comment type="caution">
    <text evidence="2">The sequence shown here is derived from an EMBL/GenBank/DDBJ whole genome shotgun (WGS) entry which is preliminary data.</text>
</comment>
<proteinExistence type="predicted"/>
<dbReference type="Proteomes" id="UP000708208">
    <property type="component" value="Unassembled WGS sequence"/>
</dbReference>
<dbReference type="EMBL" id="CAJVCH010527688">
    <property type="protein sequence ID" value="CAG7822863.1"/>
    <property type="molecule type" value="Genomic_DNA"/>
</dbReference>